<protein>
    <submittedName>
        <fullName evidence="1">Uncharacterized protein</fullName>
    </submittedName>
</protein>
<comment type="caution">
    <text evidence="1">The sequence shown here is derived from an EMBL/GenBank/DDBJ whole genome shotgun (WGS) entry which is preliminary data.</text>
</comment>
<dbReference type="EMBL" id="JRHH01000001">
    <property type="protein sequence ID" value="KGD69497.1"/>
    <property type="molecule type" value="Genomic_DNA"/>
</dbReference>
<reference evidence="1 2" key="1">
    <citation type="submission" date="2014-09" db="EMBL/GenBank/DDBJ databases">
        <title>Whole Genome Shotgun of Flavobacterium aquatile LMG 4008.</title>
        <authorList>
            <person name="Gale A.N."/>
            <person name="Pipes S.E."/>
            <person name="Newman J.D."/>
        </authorList>
    </citation>
    <scope>NUCLEOTIDE SEQUENCE [LARGE SCALE GENOMIC DNA]</scope>
    <source>
        <strain evidence="1 2">LMG 4008</strain>
    </source>
</reference>
<dbReference type="eggNOG" id="COG5295">
    <property type="taxonomic scope" value="Bacteria"/>
</dbReference>
<gene>
    <name evidence="1" type="ORF">LG45_01655</name>
</gene>
<evidence type="ECO:0000313" key="1">
    <source>
        <dbReference type="EMBL" id="KGD69497.1"/>
    </source>
</evidence>
<dbReference type="Proteomes" id="UP000029554">
    <property type="component" value="Unassembled WGS sequence"/>
</dbReference>
<organism evidence="1 2">
    <name type="scientific">Flavobacterium aquatile LMG 4008 = ATCC 11947</name>
    <dbReference type="NCBI Taxonomy" id="1453498"/>
    <lineage>
        <taxon>Bacteria</taxon>
        <taxon>Pseudomonadati</taxon>
        <taxon>Bacteroidota</taxon>
        <taxon>Flavobacteriia</taxon>
        <taxon>Flavobacteriales</taxon>
        <taxon>Flavobacteriaceae</taxon>
        <taxon>Flavobacterium</taxon>
    </lineage>
</organism>
<sequence>MKNNYILLSFILISINISYSQVGIGTTTPNGALDVNSSLPLPSTHKAGLAPPIVALTAANSFTTTTAGSDVINPNGGGNPITGTIVYNTNTSAAGVNQVTPGYYFYNGSLWEKLATSGQSSTSYFTNAATAINTNTTLTYLSGYPVNIDAPTNTTTLITCDVGVLNNGNGANAFSMVDIVLIVDSAVLTNGGYQRVMPANNGNTGGTIDYASFSQSIELTPGTHTIGLAAAGTGVGNNATVGGDNTSVLQGEVTVTILKK</sequence>
<evidence type="ECO:0000313" key="2">
    <source>
        <dbReference type="Proteomes" id="UP000029554"/>
    </source>
</evidence>
<keyword evidence="2" id="KW-1185">Reference proteome</keyword>
<proteinExistence type="predicted"/>
<dbReference type="OrthoDB" id="1143915at2"/>
<accession>A0A095SY51</accession>
<dbReference type="RefSeq" id="WP_035123756.1">
    <property type="nucleotide sequence ID" value="NZ_JRHH01000001.1"/>
</dbReference>
<dbReference type="STRING" id="1453498.LG45_01655"/>
<dbReference type="AlphaFoldDB" id="A0A095SY51"/>
<name>A0A095SY51_9FLAO</name>